<organism evidence="3 4">
    <name type="scientific">Phialemonium atrogriseum</name>
    <dbReference type="NCBI Taxonomy" id="1093897"/>
    <lineage>
        <taxon>Eukaryota</taxon>
        <taxon>Fungi</taxon>
        <taxon>Dikarya</taxon>
        <taxon>Ascomycota</taxon>
        <taxon>Pezizomycotina</taxon>
        <taxon>Sordariomycetes</taxon>
        <taxon>Sordariomycetidae</taxon>
        <taxon>Cephalothecales</taxon>
        <taxon>Cephalothecaceae</taxon>
        <taxon>Phialemonium</taxon>
    </lineage>
</organism>
<dbReference type="EMBL" id="MU838997">
    <property type="protein sequence ID" value="KAK1772944.1"/>
    <property type="molecule type" value="Genomic_DNA"/>
</dbReference>
<dbReference type="Pfam" id="PF01965">
    <property type="entry name" value="DJ-1_PfpI"/>
    <property type="match status" value="1"/>
</dbReference>
<name>A0AAJ0CA41_9PEZI</name>
<dbReference type="PANTHER" id="PTHR43130">
    <property type="entry name" value="ARAC-FAMILY TRANSCRIPTIONAL REGULATOR"/>
    <property type="match status" value="1"/>
</dbReference>
<evidence type="ECO:0000313" key="4">
    <source>
        <dbReference type="Proteomes" id="UP001244011"/>
    </source>
</evidence>
<comment type="caution">
    <text evidence="3">The sequence shown here is derived from an EMBL/GenBank/DDBJ whole genome shotgun (WGS) entry which is preliminary data.</text>
</comment>
<dbReference type="PANTHER" id="PTHR43130:SF15">
    <property type="entry name" value="THIJ_PFPI FAMILY PROTEIN (AFU_ORTHOLOGUE AFUA_5G14240)"/>
    <property type="match status" value="1"/>
</dbReference>
<keyword evidence="4" id="KW-1185">Reference proteome</keyword>
<dbReference type="Proteomes" id="UP001244011">
    <property type="component" value="Unassembled WGS sequence"/>
</dbReference>
<dbReference type="AlphaFoldDB" id="A0AAJ0CA41"/>
<proteinExistence type="predicted"/>
<dbReference type="InterPro" id="IPR052158">
    <property type="entry name" value="INH-QAR"/>
</dbReference>
<sequence>MRASTSLSLVALALGALASLESPVAAGGRSPIVNRACDNSAILRNYGVVLFRAFDPQDVFGPLELLQLVSHQHHMNLYLLADTLDPVTTEPASAAMNPKNSSFSPIIQPSHTFADDPDLDVLIVPGGPGVRSPELNSTLDYITRTYPKVKYLITICTGSGLVAKTGILNGKRATTNKTSWPSIIPMGPLVKWVAPARWVVDGNIWSSSGITAGIDCIFAFVKTMYPDGQALFDEFAKLIEYQPHEDPCWDPFAAMNNITSQNQPDCK</sequence>
<accession>A0AAJ0CA41</accession>
<evidence type="ECO:0000256" key="1">
    <source>
        <dbReference type="SAM" id="SignalP"/>
    </source>
</evidence>
<dbReference type="CDD" id="cd03139">
    <property type="entry name" value="GATase1_PfpI_2"/>
    <property type="match status" value="1"/>
</dbReference>
<dbReference type="SUPFAM" id="SSF52317">
    <property type="entry name" value="Class I glutamine amidotransferase-like"/>
    <property type="match status" value="1"/>
</dbReference>
<keyword evidence="1" id="KW-0732">Signal</keyword>
<feature type="chain" id="PRO_5042575605" evidence="1">
    <location>
        <begin position="19"/>
        <end position="267"/>
    </location>
</feature>
<feature type="signal peptide" evidence="1">
    <location>
        <begin position="1"/>
        <end position="18"/>
    </location>
</feature>
<dbReference type="GeneID" id="85307055"/>
<protein>
    <submittedName>
        <fullName evidence="3">Isonitrile hydratase 3</fullName>
    </submittedName>
</protein>
<dbReference type="InterPro" id="IPR002818">
    <property type="entry name" value="DJ-1/PfpI"/>
</dbReference>
<dbReference type="Gene3D" id="3.40.50.880">
    <property type="match status" value="1"/>
</dbReference>
<dbReference type="RefSeq" id="XP_060289157.1">
    <property type="nucleotide sequence ID" value="XM_060423868.1"/>
</dbReference>
<evidence type="ECO:0000259" key="2">
    <source>
        <dbReference type="Pfam" id="PF01965"/>
    </source>
</evidence>
<feature type="domain" description="DJ-1/PfpI" evidence="2">
    <location>
        <begin position="116"/>
        <end position="222"/>
    </location>
</feature>
<gene>
    <name evidence="3" type="ORF">QBC33DRAFT_35487</name>
</gene>
<dbReference type="InterPro" id="IPR029062">
    <property type="entry name" value="Class_I_gatase-like"/>
</dbReference>
<reference evidence="3" key="1">
    <citation type="submission" date="2023-06" db="EMBL/GenBank/DDBJ databases">
        <title>Genome-scale phylogeny and comparative genomics of the fungal order Sordariales.</title>
        <authorList>
            <consortium name="Lawrence Berkeley National Laboratory"/>
            <person name="Hensen N."/>
            <person name="Bonometti L."/>
            <person name="Westerberg I."/>
            <person name="Brannstrom I.O."/>
            <person name="Guillou S."/>
            <person name="Cros-Aarteil S."/>
            <person name="Calhoun S."/>
            <person name="Haridas S."/>
            <person name="Kuo A."/>
            <person name="Mondo S."/>
            <person name="Pangilinan J."/>
            <person name="Riley R."/>
            <person name="Labutti K."/>
            <person name="Andreopoulos B."/>
            <person name="Lipzen A."/>
            <person name="Chen C."/>
            <person name="Yanf M."/>
            <person name="Daum C."/>
            <person name="Ng V."/>
            <person name="Clum A."/>
            <person name="Steindorff A."/>
            <person name="Ohm R."/>
            <person name="Martin F."/>
            <person name="Silar P."/>
            <person name="Natvig D."/>
            <person name="Lalanne C."/>
            <person name="Gautier V."/>
            <person name="Ament-Velasquez S.L."/>
            <person name="Kruys A."/>
            <person name="Hutchinson M.I."/>
            <person name="Powell A.J."/>
            <person name="Barry K."/>
            <person name="Miller A.N."/>
            <person name="Grigoriev I.V."/>
            <person name="Debuchy R."/>
            <person name="Gladieux P."/>
            <person name="Thoren M.H."/>
            <person name="Johannesson H."/>
        </authorList>
    </citation>
    <scope>NUCLEOTIDE SEQUENCE</scope>
    <source>
        <strain evidence="3">8032-3</strain>
    </source>
</reference>
<evidence type="ECO:0000313" key="3">
    <source>
        <dbReference type="EMBL" id="KAK1772944.1"/>
    </source>
</evidence>